<gene>
    <name evidence="2" type="ORF">MAIT1_04580</name>
</gene>
<dbReference type="GO" id="GO:0003677">
    <property type="term" value="F:DNA binding"/>
    <property type="evidence" value="ECO:0007669"/>
    <property type="project" value="InterPro"/>
</dbReference>
<proteinExistence type="predicted"/>
<name>A0A1Y2KAC7_9PROT</name>
<dbReference type="EMBL" id="LVJN01000012">
    <property type="protein sequence ID" value="OSM07657.1"/>
    <property type="molecule type" value="Genomic_DNA"/>
</dbReference>
<evidence type="ECO:0000259" key="1">
    <source>
        <dbReference type="SMART" id="SM00966"/>
    </source>
</evidence>
<evidence type="ECO:0000313" key="2">
    <source>
        <dbReference type="EMBL" id="OSM07657.1"/>
    </source>
</evidence>
<dbReference type="Gene3D" id="2.10.260.10">
    <property type="match status" value="1"/>
</dbReference>
<dbReference type="InterPro" id="IPR013432">
    <property type="entry name" value="Doc_partner"/>
</dbReference>
<reference evidence="2 3" key="1">
    <citation type="journal article" date="2016" name="BMC Genomics">
        <title>Combined genomic and structural analyses of a cultured magnetotactic bacterium reveals its niche adaptation to a dynamic environment.</title>
        <authorList>
            <person name="Araujo A.C."/>
            <person name="Morillo V."/>
            <person name="Cypriano J."/>
            <person name="Teixeira L.C."/>
            <person name="Leao P."/>
            <person name="Lyra S."/>
            <person name="Almeida L.G."/>
            <person name="Bazylinski D.A."/>
            <person name="Vasconcellos A.T."/>
            <person name="Abreu F."/>
            <person name="Lins U."/>
        </authorList>
    </citation>
    <scope>NUCLEOTIDE SEQUENCE [LARGE SCALE GENOMIC DNA]</scope>
    <source>
        <strain evidence="2 3">IT-1</strain>
    </source>
</reference>
<sequence>MTTLKLIAVGNSTGVVLPKELLARLRVEKGDSLFAVETPEGIELTAYDPEFARQMDVAEEIMREDRDVLKKLGS</sequence>
<keyword evidence="3" id="KW-1185">Reference proteome</keyword>
<dbReference type="RefSeq" id="WP_085440188.1">
    <property type="nucleotide sequence ID" value="NZ_LVJN01000012.1"/>
</dbReference>
<dbReference type="Proteomes" id="UP000194003">
    <property type="component" value="Unassembled WGS sequence"/>
</dbReference>
<dbReference type="NCBIfam" id="TIGR02609">
    <property type="entry name" value="doc_partner"/>
    <property type="match status" value="1"/>
</dbReference>
<evidence type="ECO:0000313" key="3">
    <source>
        <dbReference type="Proteomes" id="UP000194003"/>
    </source>
</evidence>
<dbReference type="InterPro" id="IPR037914">
    <property type="entry name" value="SpoVT-AbrB_sf"/>
</dbReference>
<dbReference type="SMART" id="SM00966">
    <property type="entry name" value="SpoVT_AbrB"/>
    <property type="match status" value="1"/>
</dbReference>
<dbReference type="InterPro" id="IPR007159">
    <property type="entry name" value="SpoVT-AbrB_dom"/>
</dbReference>
<comment type="caution">
    <text evidence="2">The sequence shown here is derived from an EMBL/GenBank/DDBJ whole genome shotgun (WGS) entry which is preliminary data.</text>
</comment>
<dbReference type="OrthoDB" id="5459182at2"/>
<accession>A0A1Y2KAC7</accession>
<organism evidence="2 3">
    <name type="scientific">Magnetofaba australis IT-1</name>
    <dbReference type="NCBI Taxonomy" id="1434232"/>
    <lineage>
        <taxon>Bacteria</taxon>
        <taxon>Pseudomonadati</taxon>
        <taxon>Pseudomonadota</taxon>
        <taxon>Magnetococcia</taxon>
        <taxon>Magnetococcales</taxon>
        <taxon>Magnetococcaceae</taxon>
        <taxon>Magnetofaba</taxon>
    </lineage>
</organism>
<dbReference type="SUPFAM" id="SSF89447">
    <property type="entry name" value="AbrB/MazE/MraZ-like"/>
    <property type="match status" value="1"/>
</dbReference>
<protein>
    <submittedName>
        <fullName evidence="2">Putative addiction module antidote</fullName>
    </submittedName>
</protein>
<dbReference type="Pfam" id="PF04014">
    <property type="entry name" value="MazE_antitoxin"/>
    <property type="match status" value="1"/>
</dbReference>
<dbReference type="AlphaFoldDB" id="A0A1Y2KAC7"/>
<dbReference type="STRING" id="1434232.MAIT1_04580"/>
<feature type="domain" description="SpoVT-AbrB" evidence="1">
    <location>
        <begin position="7"/>
        <end position="50"/>
    </location>
</feature>